<comment type="caution">
    <text evidence="3">The sequence shown here is derived from an EMBL/GenBank/DDBJ whole genome shotgun (WGS) entry which is preliminary data.</text>
</comment>
<dbReference type="PROSITE" id="PS00028">
    <property type="entry name" value="ZINC_FINGER_C2H2_1"/>
    <property type="match status" value="1"/>
</dbReference>
<dbReference type="InterPro" id="IPR013087">
    <property type="entry name" value="Znf_C2H2_type"/>
</dbReference>
<evidence type="ECO:0000256" key="1">
    <source>
        <dbReference type="PROSITE-ProRule" id="PRU00042"/>
    </source>
</evidence>
<keyword evidence="1" id="KW-0863">Zinc-finger</keyword>
<name>A0ABQ8ZBL1_9EUKA</name>
<dbReference type="Proteomes" id="UP001150062">
    <property type="component" value="Unassembled WGS sequence"/>
</dbReference>
<protein>
    <recommendedName>
        <fullName evidence="2">C2H2-type domain-containing protein</fullName>
    </recommendedName>
</protein>
<proteinExistence type="predicted"/>
<keyword evidence="1" id="KW-0862">Zinc</keyword>
<evidence type="ECO:0000259" key="2">
    <source>
        <dbReference type="PROSITE" id="PS50157"/>
    </source>
</evidence>
<reference evidence="3" key="1">
    <citation type="submission" date="2022-08" db="EMBL/GenBank/DDBJ databases">
        <title>Novel sulfate-reducing endosymbionts in the free-living metamonad Anaeramoeba.</title>
        <authorList>
            <person name="Jerlstrom-Hultqvist J."/>
            <person name="Cepicka I."/>
            <person name="Gallot-Lavallee L."/>
            <person name="Salas-Leiva D."/>
            <person name="Curtis B.A."/>
            <person name="Zahonova K."/>
            <person name="Pipaliya S."/>
            <person name="Dacks J."/>
            <person name="Roger A.J."/>
        </authorList>
    </citation>
    <scope>NUCLEOTIDE SEQUENCE</scope>
    <source>
        <strain evidence="3">Schooner1</strain>
    </source>
</reference>
<feature type="domain" description="C2H2-type" evidence="2">
    <location>
        <begin position="6"/>
        <end position="34"/>
    </location>
</feature>
<gene>
    <name evidence="3" type="ORF">M0813_12467</name>
</gene>
<keyword evidence="4" id="KW-1185">Reference proteome</keyword>
<evidence type="ECO:0000313" key="4">
    <source>
        <dbReference type="Proteomes" id="UP001150062"/>
    </source>
</evidence>
<keyword evidence="1" id="KW-0479">Metal-binding</keyword>
<dbReference type="PROSITE" id="PS50157">
    <property type="entry name" value="ZINC_FINGER_C2H2_2"/>
    <property type="match status" value="1"/>
</dbReference>
<dbReference type="EMBL" id="JAOAOG010000023">
    <property type="protein sequence ID" value="KAJ6254285.1"/>
    <property type="molecule type" value="Genomic_DNA"/>
</dbReference>
<organism evidence="3 4">
    <name type="scientific">Anaeramoeba flamelloides</name>
    <dbReference type="NCBI Taxonomy" id="1746091"/>
    <lineage>
        <taxon>Eukaryota</taxon>
        <taxon>Metamonada</taxon>
        <taxon>Anaeramoebidae</taxon>
        <taxon>Anaeramoeba</taxon>
    </lineage>
</organism>
<accession>A0ABQ8ZBL1</accession>
<evidence type="ECO:0000313" key="3">
    <source>
        <dbReference type="EMBL" id="KAJ6254285.1"/>
    </source>
</evidence>
<sequence length="501" mass="58410">MLHIYHRCPYCCESFSKNSSLQIHIFKKHGNYQNSHQRGGNILGEESLKYSPDQNHEENTTHIFTENLDDNLGVDNTTVPLQNNLRCEEKEKKNETPKNYQEVPSFKKFQENFDDHWVDFYVLTLEMKISTRVSERVLKFINKYFITKCGNPLPKTMRTLNKYLIDNINLNEPQDIKIKLQTLISKKHQLEIERETIKTTYFSPITWLNLFVNTNLLNALVLKNDLNRGILVHKNGYRPTKISNTEAYQEKISKFPDVGADYQIMLGFYYDDFESTSTFSLGGLYMFIDNLDYTWRLKDQTIFLIALLPGKTKINNILRQLPLLEDLKKLKNGVFLGGKKIQALVSCFVGDTRESLPARGRLQPGGLFSCPICKLKLGTSDFIDPNIMGVKRLKNETSEKQKEMINDFSNINNNIYRFQEIAKKEKRTGIKLQFENIWIHELDLDPTSTSHFPICWFHLLLEGLIKNIFSSLCTKMDNNTQYLANQRFKIIRLPKKNKTVT</sequence>